<proteinExistence type="predicted"/>
<keyword evidence="3" id="KW-1185">Reference proteome</keyword>
<accession>A0A182SD53</accession>
<reference evidence="3" key="1">
    <citation type="submission" date="2013-09" db="EMBL/GenBank/DDBJ databases">
        <title>The Genome Sequence of Anopheles maculatus species B.</title>
        <authorList>
            <consortium name="The Broad Institute Genomics Platform"/>
            <person name="Neafsey D.E."/>
            <person name="Besansky N."/>
            <person name="Howell P."/>
            <person name="Walton C."/>
            <person name="Young S.K."/>
            <person name="Zeng Q."/>
            <person name="Gargeya S."/>
            <person name="Fitzgerald M."/>
            <person name="Haas B."/>
            <person name="Abouelleil A."/>
            <person name="Allen A.W."/>
            <person name="Alvarado L."/>
            <person name="Arachchi H.M."/>
            <person name="Berlin A.M."/>
            <person name="Chapman S.B."/>
            <person name="Gainer-Dewar J."/>
            <person name="Goldberg J."/>
            <person name="Griggs A."/>
            <person name="Gujja S."/>
            <person name="Hansen M."/>
            <person name="Howarth C."/>
            <person name="Imamovic A."/>
            <person name="Ireland A."/>
            <person name="Larimer J."/>
            <person name="McCowan C."/>
            <person name="Murphy C."/>
            <person name="Pearson M."/>
            <person name="Poon T.W."/>
            <person name="Priest M."/>
            <person name="Roberts A."/>
            <person name="Saif S."/>
            <person name="Shea T."/>
            <person name="Sisk P."/>
            <person name="Sykes S."/>
            <person name="Wortman J."/>
            <person name="Nusbaum C."/>
            <person name="Birren B."/>
        </authorList>
    </citation>
    <scope>NUCLEOTIDE SEQUENCE [LARGE SCALE GENOMIC DNA]</scope>
    <source>
        <strain evidence="3">maculatus3</strain>
    </source>
</reference>
<dbReference type="AlphaFoldDB" id="A0A182SD53"/>
<sequence length="106" mass="12066">MLFLRASPEASHFSNIAYEETIDDTEEYLDEALVTDFTPLESPAPSPGPSRPTKRKAEASDERSLKRKVLNLVAERLETPPTQHSKYLATIKDDLDKTPEHMMPYF</sequence>
<evidence type="ECO:0000256" key="1">
    <source>
        <dbReference type="SAM" id="MobiDB-lite"/>
    </source>
</evidence>
<feature type="compositionally biased region" description="Basic and acidic residues" evidence="1">
    <location>
        <begin position="55"/>
        <end position="64"/>
    </location>
</feature>
<evidence type="ECO:0000313" key="2">
    <source>
        <dbReference type="EnsemblMetazoa" id="AMAM004390-PA"/>
    </source>
</evidence>
<protein>
    <submittedName>
        <fullName evidence="2">Uncharacterized protein</fullName>
    </submittedName>
</protein>
<evidence type="ECO:0000313" key="3">
    <source>
        <dbReference type="Proteomes" id="UP000075901"/>
    </source>
</evidence>
<reference evidence="2" key="2">
    <citation type="submission" date="2020-05" db="UniProtKB">
        <authorList>
            <consortium name="EnsemblMetazoa"/>
        </authorList>
    </citation>
    <scope>IDENTIFICATION</scope>
    <source>
        <strain evidence="2">maculatus3</strain>
    </source>
</reference>
<dbReference type="Proteomes" id="UP000075901">
    <property type="component" value="Unassembled WGS sequence"/>
</dbReference>
<name>A0A182SD53_9DIPT</name>
<dbReference type="EnsemblMetazoa" id="AMAM004390-RA">
    <property type="protein sequence ID" value="AMAM004390-PA"/>
    <property type="gene ID" value="AMAM004390"/>
</dbReference>
<dbReference type="VEuPathDB" id="VectorBase:AMAM004390"/>
<organism evidence="2 3">
    <name type="scientific">Anopheles maculatus</name>
    <dbReference type="NCBI Taxonomy" id="74869"/>
    <lineage>
        <taxon>Eukaryota</taxon>
        <taxon>Metazoa</taxon>
        <taxon>Ecdysozoa</taxon>
        <taxon>Arthropoda</taxon>
        <taxon>Hexapoda</taxon>
        <taxon>Insecta</taxon>
        <taxon>Pterygota</taxon>
        <taxon>Neoptera</taxon>
        <taxon>Endopterygota</taxon>
        <taxon>Diptera</taxon>
        <taxon>Nematocera</taxon>
        <taxon>Culicoidea</taxon>
        <taxon>Culicidae</taxon>
        <taxon>Anophelinae</taxon>
        <taxon>Anopheles</taxon>
        <taxon>Anopheles maculatus group</taxon>
    </lineage>
</organism>
<feature type="region of interest" description="Disordered" evidence="1">
    <location>
        <begin position="37"/>
        <end position="64"/>
    </location>
</feature>